<proteinExistence type="predicted"/>
<evidence type="ECO:0000313" key="3">
    <source>
        <dbReference type="Proteomes" id="UP000274850"/>
    </source>
</evidence>
<name>A0A285PWD4_9VIRU</name>
<gene>
    <name evidence="2" type="ORF">BQ9231_00038</name>
</gene>
<evidence type="ECO:0000256" key="1">
    <source>
        <dbReference type="SAM" id="Phobius"/>
    </source>
</evidence>
<reference evidence="2" key="1">
    <citation type="submission" date="2017-08" db="EMBL/GenBank/DDBJ databases">
        <authorList>
            <person name="de Groot N.N."/>
        </authorList>
    </citation>
    <scope>NUCLEOTIDE SEQUENCE</scope>
</reference>
<accession>A0A285PWD4</accession>
<evidence type="ECO:0000313" key="2">
    <source>
        <dbReference type="EMBL" id="SOB73921.1"/>
    </source>
</evidence>
<keyword evidence="3" id="KW-1185">Reference proteome</keyword>
<keyword evidence="1" id="KW-1133">Transmembrane helix</keyword>
<sequence>MSEQHFGLTFCELLAILVVFVLSRVVAEPWILAIRNAYFNGLEKDIDCTWDTVIYAGVITLSVVFVLLVLDFFTLVPGGTKKVFI</sequence>
<keyword evidence="1" id="KW-0812">Transmembrane</keyword>
<protein>
    <submittedName>
        <fullName evidence="2">Uncharacterized protein</fullName>
    </submittedName>
</protein>
<feature type="transmembrane region" description="Helical" evidence="1">
    <location>
        <begin position="53"/>
        <end position="76"/>
    </location>
</feature>
<keyword evidence="1" id="KW-0472">Membrane</keyword>
<organism evidence="2">
    <name type="scientific">Cedratvirus lausannensis</name>
    <dbReference type="NCBI Taxonomy" id="2023205"/>
    <lineage>
        <taxon>Viruses</taxon>
        <taxon>Pithoviruses</taxon>
        <taxon>Orthocedratvirinae</taxon>
        <taxon>Alphacedratvirus</taxon>
        <taxon>Alphacedratvirus francolausannense</taxon>
    </lineage>
</organism>
<dbReference type="EMBL" id="LT907979">
    <property type="protein sequence ID" value="SOB73921.1"/>
    <property type="molecule type" value="Genomic_DNA"/>
</dbReference>
<dbReference type="Proteomes" id="UP000274850">
    <property type="component" value="Segment"/>
</dbReference>